<dbReference type="GO" id="GO:0035925">
    <property type="term" value="F:mRNA 3'-UTR AU-rich region binding"/>
    <property type="evidence" value="ECO:0007669"/>
    <property type="project" value="TreeGrafter"/>
</dbReference>
<dbReference type="GO" id="GO:0016075">
    <property type="term" value="P:rRNA catabolic process"/>
    <property type="evidence" value="ECO:0007669"/>
    <property type="project" value="TreeGrafter"/>
</dbReference>
<dbReference type="PANTHER" id="PTHR11097:SF9">
    <property type="entry name" value="EXOSOME COMPLEX COMPONENT RRP43"/>
    <property type="match status" value="1"/>
</dbReference>
<evidence type="ECO:0000256" key="3">
    <source>
        <dbReference type="ARBA" id="ARBA00006678"/>
    </source>
</evidence>
<dbReference type="FunCoup" id="A0A409XVP3">
    <property type="interactions" value="532"/>
</dbReference>
<dbReference type="Pfam" id="PF03725">
    <property type="entry name" value="RNase_PH_C"/>
    <property type="match status" value="1"/>
</dbReference>
<dbReference type="Proteomes" id="UP000283269">
    <property type="component" value="Unassembled WGS sequence"/>
</dbReference>
<evidence type="ECO:0000256" key="8">
    <source>
        <dbReference type="ARBA" id="ARBA00023242"/>
    </source>
</evidence>
<dbReference type="EMBL" id="NHYD01000229">
    <property type="protein sequence ID" value="PPQ94826.1"/>
    <property type="molecule type" value="Genomic_DNA"/>
</dbReference>
<keyword evidence="8" id="KW-0539">Nucleus</keyword>
<accession>A0A409XVP3</accession>
<evidence type="ECO:0000256" key="1">
    <source>
        <dbReference type="ARBA" id="ARBA00004496"/>
    </source>
</evidence>
<evidence type="ECO:0000256" key="7">
    <source>
        <dbReference type="ARBA" id="ARBA00022884"/>
    </source>
</evidence>
<reference evidence="12 13" key="1">
    <citation type="journal article" date="2018" name="Evol. Lett.">
        <title>Horizontal gene cluster transfer increased hallucinogenic mushroom diversity.</title>
        <authorList>
            <person name="Reynolds H.T."/>
            <person name="Vijayakumar V."/>
            <person name="Gluck-Thaler E."/>
            <person name="Korotkin H.B."/>
            <person name="Matheny P.B."/>
            <person name="Slot J.C."/>
        </authorList>
    </citation>
    <scope>NUCLEOTIDE SEQUENCE [LARGE SCALE GENOMIC DNA]</scope>
    <source>
        <strain evidence="12 13">2631</strain>
    </source>
</reference>
<proteinExistence type="inferred from homology"/>
<keyword evidence="7" id="KW-0694">RNA-binding</keyword>
<keyword evidence="5" id="KW-0698">rRNA processing</keyword>
<dbReference type="FunFam" id="3.30.230.70:FF:000017">
    <property type="entry name" value="Exosome complex component Rrp42"/>
    <property type="match status" value="1"/>
</dbReference>
<comment type="subcellular location">
    <subcellularLocation>
        <location evidence="1">Cytoplasm</location>
    </subcellularLocation>
    <subcellularLocation>
        <location evidence="2">Nucleus</location>
        <location evidence="2">Nucleolus</location>
    </subcellularLocation>
</comment>
<dbReference type="Gene3D" id="3.30.230.70">
    <property type="entry name" value="GHMP Kinase, N-terminal domain"/>
    <property type="match status" value="1"/>
</dbReference>
<dbReference type="Pfam" id="PF01138">
    <property type="entry name" value="RNase_PH"/>
    <property type="match status" value="1"/>
</dbReference>
<dbReference type="SUPFAM" id="SSF55666">
    <property type="entry name" value="Ribonuclease PH domain 2-like"/>
    <property type="match status" value="1"/>
</dbReference>
<evidence type="ECO:0000256" key="2">
    <source>
        <dbReference type="ARBA" id="ARBA00004604"/>
    </source>
</evidence>
<dbReference type="GO" id="GO:0000176">
    <property type="term" value="C:nuclear exosome (RNase complex)"/>
    <property type="evidence" value="ECO:0007669"/>
    <property type="project" value="UniProtKB-ARBA"/>
</dbReference>
<feature type="domain" description="Exoribonuclease phosphorolytic" evidence="11">
    <location>
        <begin position="226"/>
        <end position="299"/>
    </location>
</feature>
<dbReference type="InterPro" id="IPR027408">
    <property type="entry name" value="PNPase/RNase_PH_dom_sf"/>
</dbReference>
<dbReference type="OrthoDB" id="45882at2759"/>
<dbReference type="GO" id="GO:0034473">
    <property type="term" value="P:U1 snRNA 3'-end processing"/>
    <property type="evidence" value="ECO:0007669"/>
    <property type="project" value="TreeGrafter"/>
</dbReference>
<gene>
    <name evidence="12" type="ORF">CVT25_007463</name>
</gene>
<name>A0A409XVP3_PSICY</name>
<organism evidence="12 13">
    <name type="scientific">Psilocybe cyanescens</name>
    <dbReference type="NCBI Taxonomy" id="93625"/>
    <lineage>
        <taxon>Eukaryota</taxon>
        <taxon>Fungi</taxon>
        <taxon>Dikarya</taxon>
        <taxon>Basidiomycota</taxon>
        <taxon>Agaricomycotina</taxon>
        <taxon>Agaricomycetes</taxon>
        <taxon>Agaricomycetidae</taxon>
        <taxon>Agaricales</taxon>
        <taxon>Agaricineae</taxon>
        <taxon>Strophariaceae</taxon>
        <taxon>Psilocybe</taxon>
    </lineage>
</organism>
<dbReference type="SUPFAM" id="SSF54211">
    <property type="entry name" value="Ribosomal protein S5 domain 2-like"/>
    <property type="match status" value="1"/>
</dbReference>
<dbReference type="GO" id="GO:0034476">
    <property type="term" value="P:U5 snRNA 3'-end processing"/>
    <property type="evidence" value="ECO:0007669"/>
    <property type="project" value="TreeGrafter"/>
</dbReference>
<dbReference type="InterPro" id="IPR050590">
    <property type="entry name" value="Exosome_comp_Rrp42_subfam"/>
</dbReference>
<dbReference type="GO" id="GO:0000467">
    <property type="term" value="P:exonucleolytic trimming to generate mature 3'-end of 5.8S rRNA from tricistronic rRNA transcript (SSU-rRNA, 5.8S rRNA, LSU-rRNA)"/>
    <property type="evidence" value="ECO:0007669"/>
    <property type="project" value="TreeGrafter"/>
</dbReference>
<evidence type="ECO:0000259" key="11">
    <source>
        <dbReference type="Pfam" id="PF03725"/>
    </source>
</evidence>
<dbReference type="InterPro" id="IPR015847">
    <property type="entry name" value="ExoRNase_PH_dom2"/>
</dbReference>
<evidence type="ECO:0000256" key="5">
    <source>
        <dbReference type="ARBA" id="ARBA00022552"/>
    </source>
</evidence>
<dbReference type="GO" id="GO:0000177">
    <property type="term" value="C:cytoplasmic exosome (RNase complex)"/>
    <property type="evidence" value="ECO:0007669"/>
    <property type="project" value="TreeGrafter"/>
</dbReference>
<dbReference type="CDD" id="cd11369">
    <property type="entry name" value="RNase_PH_RRP43"/>
    <property type="match status" value="1"/>
</dbReference>
<evidence type="ECO:0000313" key="13">
    <source>
        <dbReference type="Proteomes" id="UP000283269"/>
    </source>
</evidence>
<evidence type="ECO:0000256" key="4">
    <source>
        <dbReference type="ARBA" id="ARBA00022490"/>
    </source>
</evidence>
<dbReference type="GO" id="GO:0071038">
    <property type="term" value="P:TRAMP-dependent tRNA surveillance pathway"/>
    <property type="evidence" value="ECO:0007669"/>
    <property type="project" value="TreeGrafter"/>
</dbReference>
<evidence type="ECO:0000256" key="6">
    <source>
        <dbReference type="ARBA" id="ARBA00022835"/>
    </source>
</evidence>
<evidence type="ECO:0000313" key="12">
    <source>
        <dbReference type="EMBL" id="PPQ94826.1"/>
    </source>
</evidence>
<dbReference type="AlphaFoldDB" id="A0A409XVP3"/>
<keyword evidence="4" id="KW-0963">Cytoplasm</keyword>
<keyword evidence="13" id="KW-1185">Reference proteome</keyword>
<dbReference type="InterPro" id="IPR020568">
    <property type="entry name" value="Ribosomal_Su5_D2-typ_SF"/>
</dbReference>
<dbReference type="GO" id="GO:0071028">
    <property type="term" value="P:nuclear mRNA surveillance"/>
    <property type="evidence" value="ECO:0007669"/>
    <property type="project" value="TreeGrafter"/>
</dbReference>
<protein>
    <recommendedName>
        <fullName evidence="9">Ribosomal RNA-processing protein 43</fullName>
    </recommendedName>
</protein>
<dbReference type="PANTHER" id="PTHR11097">
    <property type="entry name" value="EXOSOME COMPLEX EXONUCLEASE RIBOSOMAL RNA PROCESSING PROTEIN"/>
    <property type="match status" value="1"/>
</dbReference>
<dbReference type="GO" id="GO:0034475">
    <property type="term" value="P:U4 snRNA 3'-end processing"/>
    <property type="evidence" value="ECO:0007669"/>
    <property type="project" value="TreeGrafter"/>
</dbReference>
<keyword evidence="6" id="KW-0271">Exosome</keyword>
<evidence type="ECO:0000259" key="10">
    <source>
        <dbReference type="Pfam" id="PF01138"/>
    </source>
</evidence>
<evidence type="ECO:0000256" key="9">
    <source>
        <dbReference type="ARBA" id="ARBA00030617"/>
    </source>
</evidence>
<comment type="caution">
    <text evidence="12">The sequence shown here is derived from an EMBL/GenBank/DDBJ whole genome shotgun (WGS) entry which is preliminary data.</text>
</comment>
<dbReference type="GO" id="GO:0005730">
    <property type="term" value="C:nucleolus"/>
    <property type="evidence" value="ECO:0007669"/>
    <property type="project" value="UniProtKB-SubCell"/>
</dbReference>
<dbReference type="InParanoid" id="A0A409XVP3"/>
<dbReference type="STRING" id="93625.A0A409XVP3"/>
<feature type="domain" description="Exoribonuclease phosphorolytic" evidence="10">
    <location>
        <begin position="62"/>
        <end position="197"/>
    </location>
</feature>
<dbReference type="InterPro" id="IPR036345">
    <property type="entry name" value="ExoRNase_PH_dom2_sf"/>
</dbReference>
<dbReference type="GO" id="GO:0071035">
    <property type="term" value="P:nuclear polyadenylation-dependent rRNA catabolic process"/>
    <property type="evidence" value="ECO:0007669"/>
    <property type="project" value="TreeGrafter"/>
</dbReference>
<comment type="similarity">
    <text evidence="3">Belongs to the RNase PH family.</text>
</comment>
<dbReference type="InterPro" id="IPR001247">
    <property type="entry name" value="ExoRNase_PH_dom1"/>
</dbReference>
<sequence length="310" mass="33635">MASAATSTLPLPNAVANQNLSHLSQEEQDTLQAAVFQRLHPRLYLEKYIAEGVRPDGRAFGEGREVSVNVGSISTADGSALVRMGQTTVVCGVKAEIAEPELDRELEGFLVPNLDLPAMCSPKFKPGPPTEEAQVLSDRLNQALITSNFLPLESLCIHPGKAAWVLYVDATCINYDGNAFDATLLAMVAALRNTTLPQATYDPETHRTLCSRRAPRVPLKLSASTPISTSFGIFDSKHVLVDPTSFEEPLLDSSLSIILGDNDDIVSILQLGSLLVTMEEGGQEVQKDALVECIKSAKKRREEVMEEAFK</sequence>
<dbReference type="InterPro" id="IPR033196">
    <property type="entry name" value="Rrp43"/>
</dbReference>